<proteinExistence type="predicted"/>
<dbReference type="InParanoid" id="A0A194YI64"/>
<dbReference type="Gramene" id="KXG19291">
    <property type="protein sequence ID" value="KXG19291"/>
    <property type="gene ID" value="SORBI_3010G036400"/>
</dbReference>
<name>A0A194YI64_SORBI</name>
<keyword evidence="3" id="KW-1185">Reference proteome</keyword>
<evidence type="ECO:0000313" key="2">
    <source>
        <dbReference type="EMBL" id="KXG19291.1"/>
    </source>
</evidence>
<organism evidence="2 3">
    <name type="scientific">Sorghum bicolor</name>
    <name type="common">Sorghum</name>
    <name type="synonym">Sorghum vulgare</name>
    <dbReference type="NCBI Taxonomy" id="4558"/>
    <lineage>
        <taxon>Eukaryota</taxon>
        <taxon>Viridiplantae</taxon>
        <taxon>Streptophyta</taxon>
        <taxon>Embryophyta</taxon>
        <taxon>Tracheophyta</taxon>
        <taxon>Spermatophyta</taxon>
        <taxon>Magnoliopsida</taxon>
        <taxon>Liliopsida</taxon>
        <taxon>Poales</taxon>
        <taxon>Poaceae</taxon>
        <taxon>PACMAD clade</taxon>
        <taxon>Panicoideae</taxon>
        <taxon>Andropogonodae</taxon>
        <taxon>Andropogoneae</taxon>
        <taxon>Sorghinae</taxon>
        <taxon>Sorghum</taxon>
    </lineage>
</organism>
<gene>
    <name evidence="2" type="ORF">SORBI_3010G036400</name>
</gene>
<dbReference type="PANTHER" id="PTHR46610">
    <property type="entry name" value="OS05G0181300 PROTEIN"/>
    <property type="match status" value="1"/>
</dbReference>
<protein>
    <submittedName>
        <fullName evidence="2">Uncharacterized protein</fullName>
    </submittedName>
</protein>
<keyword evidence="1" id="KW-0472">Membrane</keyword>
<evidence type="ECO:0000313" key="3">
    <source>
        <dbReference type="Proteomes" id="UP000000768"/>
    </source>
</evidence>
<keyword evidence="1" id="KW-1133">Transmembrane helix</keyword>
<dbReference type="FunCoup" id="A0A194YI64">
    <property type="interactions" value="8"/>
</dbReference>
<dbReference type="Pfam" id="PF20100">
    <property type="entry name" value="DUF6490"/>
    <property type="match status" value="1"/>
</dbReference>
<dbReference type="PANTHER" id="PTHR46610:SF25">
    <property type="entry name" value="PGG DOMAIN-CONTAINING PROTEIN"/>
    <property type="match status" value="1"/>
</dbReference>
<keyword evidence="1" id="KW-0812">Transmembrane</keyword>
<evidence type="ECO:0000256" key="1">
    <source>
        <dbReference type="SAM" id="Phobius"/>
    </source>
</evidence>
<sequence>MDDRRYSGLTKVGFGVMACSSALAVCKSWGGASSVAFVLVADAALVLLFACLRELDRRCRADGGAAAAAGSGSVKAAVWALTTLLTAMVAPVMPPPVDAPVWGMAVATAAGGLRALF</sequence>
<reference evidence="3" key="2">
    <citation type="journal article" date="2018" name="Plant J.">
        <title>The Sorghum bicolor reference genome: improved assembly, gene annotations, a transcriptome atlas, and signatures of genome organization.</title>
        <authorList>
            <person name="McCormick R.F."/>
            <person name="Truong S.K."/>
            <person name="Sreedasyam A."/>
            <person name="Jenkins J."/>
            <person name="Shu S."/>
            <person name="Sims D."/>
            <person name="Kennedy M."/>
            <person name="Amirebrahimi M."/>
            <person name="Weers B.D."/>
            <person name="McKinley B."/>
            <person name="Mattison A."/>
            <person name="Morishige D.T."/>
            <person name="Grimwood J."/>
            <person name="Schmutz J."/>
            <person name="Mullet J.E."/>
        </authorList>
    </citation>
    <scope>NUCLEOTIDE SEQUENCE [LARGE SCALE GENOMIC DNA]</scope>
    <source>
        <strain evidence="3">cv. BTx623</strain>
    </source>
</reference>
<dbReference type="InterPro" id="IPR045501">
    <property type="entry name" value="DUF6490"/>
</dbReference>
<dbReference type="OMA" id="CKSWGGA"/>
<dbReference type="AlphaFoldDB" id="A0A194YI64"/>
<reference evidence="2 3" key="1">
    <citation type="journal article" date="2009" name="Nature">
        <title>The Sorghum bicolor genome and the diversification of grasses.</title>
        <authorList>
            <person name="Paterson A.H."/>
            <person name="Bowers J.E."/>
            <person name="Bruggmann R."/>
            <person name="Dubchak I."/>
            <person name="Grimwood J."/>
            <person name="Gundlach H."/>
            <person name="Haberer G."/>
            <person name="Hellsten U."/>
            <person name="Mitros T."/>
            <person name="Poliakov A."/>
            <person name="Schmutz J."/>
            <person name="Spannagl M."/>
            <person name="Tang H."/>
            <person name="Wang X."/>
            <person name="Wicker T."/>
            <person name="Bharti A.K."/>
            <person name="Chapman J."/>
            <person name="Feltus F.A."/>
            <person name="Gowik U."/>
            <person name="Grigoriev I.V."/>
            <person name="Lyons E."/>
            <person name="Maher C.A."/>
            <person name="Martis M."/>
            <person name="Narechania A."/>
            <person name="Otillar R.P."/>
            <person name="Penning B.W."/>
            <person name="Salamov A.A."/>
            <person name="Wang Y."/>
            <person name="Zhang L."/>
            <person name="Carpita N.C."/>
            <person name="Freeling M."/>
            <person name="Gingle A.R."/>
            <person name="Hash C.T."/>
            <person name="Keller B."/>
            <person name="Klein P."/>
            <person name="Kresovich S."/>
            <person name="McCann M.C."/>
            <person name="Ming R."/>
            <person name="Peterson D.G."/>
            <person name="Mehboob-ur-Rahman"/>
            <person name="Ware D."/>
            <person name="Westhoff P."/>
            <person name="Mayer K.F."/>
            <person name="Messing J."/>
            <person name="Rokhsar D.S."/>
        </authorList>
    </citation>
    <scope>NUCLEOTIDE SEQUENCE [LARGE SCALE GENOMIC DNA]</scope>
    <source>
        <strain evidence="3">cv. BTx623</strain>
    </source>
</reference>
<feature type="transmembrane region" description="Helical" evidence="1">
    <location>
        <begin position="12"/>
        <end position="30"/>
    </location>
</feature>
<feature type="transmembrane region" description="Helical" evidence="1">
    <location>
        <begin position="36"/>
        <end position="55"/>
    </location>
</feature>
<dbReference type="Proteomes" id="UP000000768">
    <property type="component" value="Chromosome 10"/>
</dbReference>
<feature type="transmembrane region" description="Helical" evidence="1">
    <location>
        <begin position="76"/>
        <end position="93"/>
    </location>
</feature>
<dbReference type="EMBL" id="CM000769">
    <property type="protein sequence ID" value="KXG19291.1"/>
    <property type="molecule type" value="Genomic_DNA"/>
</dbReference>
<accession>A0A194YI64</accession>